<dbReference type="EMBL" id="BSSQ01000006">
    <property type="protein sequence ID" value="GLX67348.1"/>
    <property type="molecule type" value="Genomic_DNA"/>
</dbReference>
<dbReference type="PANTHER" id="PTHR35796:SF2">
    <property type="entry name" value="YVBH-LIKE OLIGOMERISATION REGION"/>
    <property type="match status" value="1"/>
</dbReference>
<evidence type="ECO:0000313" key="4">
    <source>
        <dbReference type="Proteomes" id="UP001157114"/>
    </source>
</evidence>
<comment type="caution">
    <text evidence="3">The sequence shown here is derived from an EMBL/GenBank/DDBJ whole genome shotgun (WGS) entry which is preliminary data.</text>
</comment>
<sequence length="207" mass="23381">MVELFGKVAADLLGLSDIGAVIRPENYDKVDSDDYVMHEDGEKIYFLIKSKTDEYCFTNFALIHLDGTSAVSKKRMLHRYSYATHKITGVALETAGTVDLDIEIKFAIGSVPFSIDVNKKHIEQVKDLYKTLIKISEIHHENDISLGFARQSLELASSTLSHAHKGDYDVADTFDKLNKSAFAWLEGAHKQYKVKDFGPIFDRYINL</sequence>
<feature type="domain" description="Bacterial Pleckstrin homology" evidence="1">
    <location>
        <begin position="13"/>
        <end position="135"/>
    </location>
</feature>
<protein>
    <recommendedName>
        <fullName evidence="5">YvbH-like oligomerisation region</fullName>
    </recommendedName>
</protein>
<feature type="domain" description="YvbH-like oligomerisation" evidence="2">
    <location>
        <begin position="148"/>
        <end position="206"/>
    </location>
</feature>
<dbReference type="InterPro" id="IPR021722">
    <property type="entry name" value="YvbH_oligomer_dom"/>
</dbReference>
<dbReference type="Pfam" id="PF11724">
    <property type="entry name" value="YvbH_ext"/>
    <property type="match status" value="1"/>
</dbReference>
<accession>A0ABQ6G8U4</accession>
<dbReference type="InterPro" id="IPR012544">
    <property type="entry name" value="PHb"/>
</dbReference>
<gene>
    <name evidence="3" type="ORF">MU1_16930</name>
</gene>
<evidence type="ECO:0008006" key="5">
    <source>
        <dbReference type="Google" id="ProtNLM"/>
    </source>
</evidence>
<evidence type="ECO:0000313" key="3">
    <source>
        <dbReference type="EMBL" id="GLX67348.1"/>
    </source>
</evidence>
<dbReference type="Gene3D" id="1.10.287.210">
    <property type="match status" value="1"/>
</dbReference>
<proteinExistence type="predicted"/>
<keyword evidence="4" id="KW-1185">Reference proteome</keyword>
<dbReference type="InterPro" id="IPR037063">
    <property type="entry name" value="PHb_sf"/>
</dbReference>
<dbReference type="Proteomes" id="UP001157114">
    <property type="component" value="Unassembled WGS sequence"/>
</dbReference>
<dbReference type="Pfam" id="PF08000">
    <property type="entry name" value="bPH_1"/>
    <property type="match status" value="1"/>
</dbReference>
<dbReference type="SUPFAM" id="SSF50729">
    <property type="entry name" value="PH domain-like"/>
    <property type="match status" value="1"/>
</dbReference>
<reference evidence="3 4" key="1">
    <citation type="submission" date="2023-03" db="EMBL/GenBank/DDBJ databases">
        <title>Draft genome sequence of the bacteria which degrade cell wall of Tricholomamatutake.</title>
        <authorList>
            <person name="Konishi Y."/>
            <person name="Fukuta Y."/>
            <person name="Shirasaka N."/>
        </authorList>
    </citation>
    <scope>NUCLEOTIDE SEQUENCE [LARGE SCALE GENOMIC DNA]</scope>
    <source>
        <strain evidence="4">mu1</strain>
    </source>
</reference>
<evidence type="ECO:0000259" key="2">
    <source>
        <dbReference type="Pfam" id="PF11724"/>
    </source>
</evidence>
<organism evidence="3 4">
    <name type="scientific">Paenibacillus glycanilyticus</name>
    <dbReference type="NCBI Taxonomy" id="126569"/>
    <lineage>
        <taxon>Bacteria</taxon>
        <taxon>Bacillati</taxon>
        <taxon>Bacillota</taxon>
        <taxon>Bacilli</taxon>
        <taxon>Bacillales</taxon>
        <taxon>Paenibacillaceae</taxon>
        <taxon>Paenibacillus</taxon>
    </lineage>
</organism>
<name>A0ABQ6G8U4_9BACL</name>
<dbReference type="PANTHER" id="PTHR35796">
    <property type="entry name" value="HYPOTHETICAL CYTOSOLIC PROTEIN"/>
    <property type="match status" value="1"/>
</dbReference>
<dbReference type="Gene3D" id="2.30.29.50">
    <property type="entry name" value="Bacterial Pleckstrin homology domain"/>
    <property type="match status" value="1"/>
</dbReference>
<evidence type="ECO:0000259" key="1">
    <source>
        <dbReference type="Pfam" id="PF08000"/>
    </source>
</evidence>